<dbReference type="KEGG" id="nja:NSJP_0229"/>
<dbReference type="GO" id="GO:0006508">
    <property type="term" value="P:proteolysis"/>
    <property type="evidence" value="ECO:0007669"/>
    <property type="project" value="UniProtKB-KW"/>
</dbReference>
<keyword evidence="1 4" id="KW-0645">Protease</keyword>
<feature type="compositionally biased region" description="Basic and acidic residues" evidence="3">
    <location>
        <begin position="344"/>
        <end position="353"/>
    </location>
</feature>
<keyword evidence="5" id="KW-1185">Reference proteome</keyword>
<evidence type="ECO:0000256" key="2">
    <source>
        <dbReference type="ARBA" id="ARBA00022801"/>
    </source>
</evidence>
<feature type="region of interest" description="Disordered" evidence="3">
    <location>
        <begin position="262"/>
        <end position="369"/>
    </location>
</feature>
<dbReference type="PRINTS" id="PR00834">
    <property type="entry name" value="PROTEASES2C"/>
</dbReference>
<dbReference type="InterPro" id="IPR051201">
    <property type="entry name" value="Chloro_Bact_Ser_Proteases"/>
</dbReference>
<evidence type="ECO:0000313" key="5">
    <source>
        <dbReference type="Proteomes" id="UP000192042"/>
    </source>
</evidence>
<dbReference type="Gene3D" id="2.40.10.120">
    <property type="match status" value="1"/>
</dbReference>
<accession>A0A1W1I085</accession>
<dbReference type="Proteomes" id="UP000192042">
    <property type="component" value="Chromosome I"/>
</dbReference>
<keyword evidence="2" id="KW-0378">Hydrolase</keyword>
<dbReference type="Pfam" id="PF13365">
    <property type="entry name" value="Trypsin_2"/>
    <property type="match status" value="1"/>
</dbReference>
<reference evidence="4 5" key="1">
    <citation type="submission" date="2017-03" db="EMBL/GenBank/DDBJ databases">
        <authorList>
            <person name="Afonso C.L."/>
            <person name="Miller P.J."/>
            <person name="Scott M.A."/>
            <person name="Spackman E."/>
            <person name="Goraichik I."/>
            <person name="Dimitrov K.M."/>
            <person name="Suarez D.L."/>
            <person name="Swayne D.E."/>
        </authorList>
    </citation>
    <scope>NUCLEOTIDE SEQUENCE [LARGE SCALE GENOMIC DNA]</scope>
    <source>
        <strain evidence="4">Genome sequencing of Nitrospira japonica strain NJ11</strain>
    </source>
</reference>
<gene>
    <name evidence="4" type="ORF">NSJP_0229</name>
</gene>
<name>A0A1W1I085_9BACT</name>
<evidence type="ECO:0000313" key="4">
    <source>
        <dbReference type="EMBL" id="SLM46401.1"/>
    </source>
</evidence>
<organism evidence="4 5">
    <name type="scientific">Nitrospira japonica</name>
    <dbReference type="NCBI Taxonomy" id="1325564"/>
    <lineage>
        <taxon>Bacteria</taxon>
        <taxon>Pseudomonadati</taxon>
        <taxon>Nitrospirota</taxon>
        <taxon>Nitrospiria</taxon>
        <taxon>Nitrospirales</taxon>
        <taxon>Nitrospiraceae</taxon>
        <taxon>Nitrospira</taxon>
    </lineage>
</organism>
<proteinExistence type="predicted"/>
<dbReference type="PANTHER" id="PTHR43343:SF3">
    <property type="entry name" value="PROTEASE DO-LIKE 8, CHLOROPLASTIC"/>
    <property type="match status" value="1"/>
</dbReference>
<sequence>MRKAFRTTLAHRLVGRMNILILELVLVFPLLWLGWASAQDLSPREIYEQASPAVVMVMGHQDGNGGKGSGGTGSIIRPDGYVLTNAHVVVDERTGRPFPRLSVFLKPSRVTGNSQSDLSRMVRAKMVAYSQPLDLALLKLESASDPLPTVGLDDSTATRIGDRVVAIGHPEQGGLWTLTTGVISAEVDNFNGVRGKNVFQTETGLNRGNSGGPLLDTGGRMIGVNTAIARVASDGLPITSISFSLKSNVAAQWLREQGIGGRSEAGVVTPPQTQAASEVPSPPAKPVQPSPVETPVKPEKPDLNQRNPSLTNPNQENSKQANPKQTSPNQTGPEPARPYNLDKLVSERARAEAELTDMINEMRGRMKGR</sequence>
<dbReference type="EMBL" id="LT828648">
    <property type="protein sequence ID" value="SLM46401.1"/>
    <property type="molecule type" value="Genomic_DNA"/>
</dbReference>
<dbReference type="AlphaFoldDB" id="A0A1W1I085"/>
<dbReference type="STRING" id="1325564.NSJP_0229"/>
<dbReference type="PANTHER" id="PTHR43343">
    <property type="entry name" value="PEPTIDASE S12"/>
    <property type="match status" value="1"/>
</dbReference>
<evidence type="ECO:0000256" key="3">
    <source>
        <dbReference type="SAM" id="MobiDB-lite"/>
    </source>
</evidence>
<protein>
    <submittedName>
        <fullName evidence="4">Putative Trypsin-like serine proteases, typically periplasmic, contain C-terminal pdz domain-protein</fullName>
    </submittedName>
</protein>
<evidence type="ECO:0000256" key="1">
    <source>
        <dbReference type="ARBA" id="ARBA00022670"/>
    </source>
</evidence>
<dbReference type="GO" id="GO:0004252">
    <property type="term" value="F:serine-type endopeptidase activity"/>
    <property type="evidence" value="ECO:0007669"/>
    <property type="project" value="InterPro"/>
</dbReference>
<dbReference type="InterPro" id="IPR009003">
    <property type="entry name" value="Peptidase_S1_PA"/>
</dbReference>
<feature type="compositionally biased region" description="Polar residues" evidence="3">
    <location>
        <begin position="304"/>
        <end position="332"/>
    </location>
</feature>
<feature type="compositionally biased region" description="Basic and acidic residues" evidence="3">
    <location>
        <begin position="360"/>
        <end position="369"/>
    </location>
</feature>
<dbReference type="SUPFAM" id="SSF50494">
    <property type="entry name" value="Trypsin-like serine proteases"/>
    <property type="match status" value="1"/>
</dbReference>
<feature type="compositionally biased region" description="Pro residues" evidence="3">
    <location>
        <begin position="280"/>
        <end position="289"/>
    </location>
</feature>
<dbReference type="InterPro" id="IPR001940">
    <property type="entry name" value="Peptidase_S1C"/>
</dbReference>